<dbReference type="Proteomes" id="UP000602260">
    <property type="component" value="Unassembled WGS sequence"/>
</dbReference>
<sequence length="285" mass="33015">MDLLHLLLFTFFDMIVISNQDFGENEVEYFGKLKRKIAELVDRQGEIRDELLQDINAMILTQYVIQVKDIVIEPLRVEAYLYVDGRFEDKFIHRPNKKAPYGACQRNRFGQLYVHPGYSGVDIVLSLEETYAYSCLIKNSRISVGGKVVEPFAKQYGVAIFLKKIGFQIGDNQVVLKKREYPREDIVFNTVRKGLLSIKERPDFSKAEQNQFNARPIASLIELKEHTSSQFNFETGYGGDWIVIQYLKKAKEENPNITTNQLNQLRKELYPNGSKNLLEKEFGKI</sequence>
<protein>
    <submittedName>
        <fullName evidence="1">Uncharacterized protein</fullName>
    </submittedName>
</protein>
<organism evidence="1 2">
    <name type="scientific">Flintibacter faecis</name>
    <dbReference type="NCBI Taxonomy" id="2763047"/>
    <lineage>
        <taxon>Bacteria</taxon>
        <taxon>Bacillati</taxon>
        <taxon>Bacillota</taxon>
        <taxon>Clostridia</taxon>
        <taxon>Eubacteriales</taxon>
        <taxon>Flintibacter</taxon>
    </lineage>
</organism>
<dbReference type="EMBL" id="JACOPN010000001">
    <property type="protein sequence ID" value="MBC5716018.1"/>
    <property type="molecule type" value="Genomic_DNA"/>
</dbReference>
<comment type="caution">
    <text evidence="1">The sequence shown here is derived from an EMBL/GenBank/DDBJ whole genome shotgun (WGS) entry which is preliminary data.</text>
</comment>
<keyword evidence="2" id="KW-1185">Reference proteome</keyword>
<gene>
    <name evidence="1" type="ORF">H8S55_01525</name>
</gene>
<proteinExistence type="predicted"/>
<evidence type="ECO:0000313" key="2">
    <source>
        <dbReference type="Proteomes" id="UP000602260"/>
    </source>
</evidence>
<name>A0A8J6IY69_9FIRM</name>
<accession>A0A8J6IY69</accession>
<reference evidence="1" key="1">
    <citation type="submission" date="2020-08" db="EMBL/GenBank/DDBJ databases">
        <title>Genome public.</title>
        <authorList>
            <person name="Liu C."/>
            <person name="Sun Q."/>
        </authorList>
    </citation>
    <scope>NUCLEOTIDE SEQUENCE</scope>
    <source>
        <strain evidence="1">BX5</strain>
    </source>
</reference>
<dbReference type="AlphaFoldDB" id="A0A8J6IY69"/>
<evidence type="ECO:0000313" key="1">
    <source>
        <dbReference type="EMBL" id="MBC5716018.1"/>
    </source>
</evidence>